<dbReference type="AlphaFoldDB" id="A0A0A8YQX5"/>
<sequence>MFVWFLLFLLTQSLYSSETYILYLLLVLVHCFCDLSFCKCAKMCLCFFLF</sequence>
<keyword evidence="1" id="KW-0472">Membrane</keyword>
<feature type="transmembrane region" description="Helical" evidence="1">
    <location>
        <begin position="26"/>
        <end position="49"/>
    </location>
</feature>
<evidence type="ECO:0000256" key="2">
    <source>
        <dbReference type="SAM" id="SignalP"/>
    </source>
</evidence>
<reference evidence="3" key="2">
    <citation type="journal article" date="2015" name="Data Brief">
        <title>Shoot transcriptome of the giant reed, Arundo donax.</title>
        <authorList>
            <person name="Barrero R.A."/>
            <person name="Guerrero F.D."/>
            <person name="Moolhuijzen P."/>
            <person name="Goolsby J.A."/>
            <person name="Tidwell J."/>
            <person name="Bellgard S.E."/>
            <person name="Bellgard M.I."/>
        </authorList>
    </citation>
    <scope>NUCLEOTIDE SEQUENCE</scope>
    <source>
        <tissue evidence="3">Shoot tissue taken approximately 20 cm above the soil surface</tissue>
    </source>
</reference>
<protein>
    <submittedName>
        <fullName evidence="3">Uncharacterized protein</fullName>
    </submittedName>
</protein>
<accession>A0A0A8YQX5</accession>
<organism evidence="3">
    <name type="scientific">Arundo donax</name>
    <name type="common">Giant reed</name>
    <name type="synonym">Donax arundinaceus</name>
    <dbReference type="NCBI Taxonomy" id="35708"/>
    <lineage>
        <taxon>Eukaryota</taxon>
        <taxon>Viridiplantae</taxon>
        <taxon>Streptophyta</taxon>
        <taxon>Embryophyta</taxon>
        <taxon>Tracheophyta</taxon>
        <taxon>Spermatophyta</taxon>
        <taxon>Magnoliopsida</taxon>
        <taxon>Liliopsida</taxon>
        <taxon>Poales</taxon>
        <taxon>Poaceae</taxon>
        <taxon>PACMAD clade</taxon>
        <taxon>Arundinoideae</taxon>
        <taxon>Arundineae</taxon>
        <taxon>Arundo</taxon>
    </lineage>
</organism>
<feature type="chain" id="PRO_5002043436" evidence="2">
    <location>
        <begin position="17"/>
        <end position="50"/>
    </location>
</feature>
<keyword evidence="1" id="KW-0812">Transmembrane</keyword>
<keyword evidence="2" id="KW-0732">Signal</keyword>
<evidence type="ECO:0000256" key="1">
    <source>
        <dbReference type="SAM" id="Phobius"/>
    </source>
</evidence>
<dbReference type="EMBL" id="GBRH01269079">
    <property type="protein sequence ID" value="JAD28816.1"/>
    <property type="molecule type" value="Transcribed_RNA"/>
</dbReference>
<keyword evidence="1" id="KW-1133">Transmembrane helix</keyword>
<evidence type="ECO:0000313" key="3">
    <source>
        <dbReference type="EMBL" id="JAD28816.1"/>
    </source>
</evidence>
<reference evidence="3" key="1">
    <citation type="submission" date="2014-09" db="EMBL/GenBank/DDBJ databases">
        <authorList>
            <person name="Magalhaes I.L.F."/>
            <person name="Oliveira U."/>
            <person name="Santos F.R."/>
            <person name="Vidigal T.H.D.A."/>
            <person name="Brescovit A.D."/>
            <person name="Santos A.J."/>
        </authorList>
    </citation>
    <scope>NUCLEOTIDE SEQUENCE</scope>
    <source>
        <tissue evidence="3">Shoot tissue taken approximately 20 cm above the soil surface</tissue>
    </source>
</reference>
<name>A0A0A8YQX5_ARUDO</name>
<feature type="signal peptide" evidence="2">
    <location>
        <begin position="1"/>
        <end position="16"/>
    </location>
</feature>
<proteinExistence type="predicted"/>